<evidence type="ECO:0000313" key="2">
    <source>
        <dbReference type="EMBL" id="AYV78507.1"/>
    </source>
</evidence>
<reference evidence="2" key="1">
    <citation type="submission" date="2018-10" db="EMBL/GenBank/DDBJ databases">
        <title>Hidden diversity of soil giant viruses.</title>
        <authorList>
            <person name="Schulz F."/>
            <person name="Alteio L."/>
            <person name="Goudeau D."/>
            <person name="Ryan E.M."/>
            <person name="Malmstrom R.R."/>
            <person name="Blanchard J."/>
            <person name="Woyke T."/>
        </authorList>
    </citation>
    <scope>NUCLEOTIDE SEQUENCE</scope>
    <source>
        <strain evidence="2">EDV1</strain>
    </source>
</reference>
<proteinExistence type="predicted"/>
<evidence type="ECO:0000256" key="1">
    <source>
        <dbReference type="SAM" id="MobiDB-lite"/>
    </source>
</evidence>
<dbReference type="EMBL" id="MK072081">
    <property type="protein sequence ID" value="AYV78507.1"/>
    <property type="molecule type" value="Genomic_DNA"/>
</dbReference>
<accession>A0A3G4ZUD8</accession>
<name>A0A3G4ZUD8_9VIRU</name>
<feature type="region of interest" description="Disordered" evidence="1">
    <location>
        <begin position="1"/>
        <end position="31"/>
    </location>
</feature>
<gene>
    <name evidence="2" type="ORF">Edafosvirus16_6</name>
</gene>
<protein>
    <submittedName>
        <fullName evidence="2">Uncharacterized protein</fullName>
    </submittedName>
</protein>
<feature type="compositionally biased region" description="Low complexity" evidence="1">
    <location>
        <begin position="1"/>
        <end position="10"/>
    </location>
</feature>
<organism evidence="2">
    <name type="scientific">Edafosvirus sp</name>
    <dbReference type="NCBI Taxonomy" id="2487765"/>
    <lineage>
        <taxon>Viruses</taxon>
        <taxon>Varidnaviria</taxon>
        <taxon>Bamfordvirae</taxon>
        <taxon>Nucleocytoviricota</taxon>
        <taxon>Megaviricetes</taxon>
        <taxon>Imitervirales</taxon>
        <taxon>Mimiviridae</taxon>
        <taxon>Klosneuvirinae</taxon>
    </lineage>
</organism>
<sequence length="209" mass="23476">MSTSETTTVSDETKQSVPIVQPSSTSETTTVGSIVSEVQKPIDVETSEKPTKRFYRSSYVNRGGGLMHVNRCFIGGYPFREILINDDLKVTHHDFIQETTPPDLLVKTITFETETKNKYDAHLFECINDMSYEDPGKHILRCAVAPAGSNNLCFNIWYNANGDKLEEYYYTYDYTARNGVAANLEASLAPVKKEDAFAFMLAKAKELSK</sequence>
<feature type="compositionally biased region" description="Polar residues" evidence="1">
    <location>
        <begin position="15"/>
        <end position="31"/>
    </location>
</feature>